<keyword evidence="2" id="KW-1185">Reference proteome</keyword>
<gene>
    <name evidence="1" type="ORF">SAMN06297397_0071</name>
</gene>
<sequence>MKLIPRILLTAGLMMALLFSAGTCPAEEAFAVEDTGLDLAETLSVHYPALTGGENEELTQQINDLIREECGIKAYLSRAAQLMSGGSLTVEWKGGLLNDVFSCAVSAAGAVENNRPTHVWTACTADLRDGRKIILSELFTDEETARELIVNYLAEDVLPDLSAHLENSELEPLPETFFLERSGLTLLYPVRQLSTLGDRAGDIRIGWHVLKDVLDLGEDSLLSRIGVKEMIELSEESAEQLRTASAEGSLTGIPAKIGDSVQELTDRYHLLTDPDGFEGGRLFALEGGCFRGVYLMTDDLTRSWENSKVQGIRMDQGCLWGLCISETPRDSWISILGEPDGSAEVNEEKAEANRIEPGTCDYYSCGEYQLRLYSDESGILISVVLAE</sequence>
<protein>
    <submittedName>
        <fullName evidence="1">Uncharacterized protein</fullName>
    </submittedName>
</protein>
<organism evidence="1 2">
    <name type="scientific">Aristaeella lactis</name>
    <dbReference type="NCBI Taxonomy" id="3046383"/>
    <lineage>
        <taxon>Bacteria</taxon>
        <taxon>Bacillati</taxon>
        <taxon>Bacillota</taxon>
        <taxon>Clostridia</taxon>
        <taxon>Eubacteriales</taxon>
        <taxon>Aristaeellaceae</taxon>
        <taxon>Aristaeella</taxon>
    </lineage>
</organism>
<accession>A0AC61PQS4</accession>
<evidence type="ECO:0000313" key="1">
    <source>
        <dbReference type="EMBL" id="SMC93002.1"/>
    </source>
</evidence>
<proteinExistence type="predicted"/>
<evidence type="ECO:0000313" key="2">
    <source>
        <dbReference type="Proteomes" id="UP000192328"/>
    </source>
</evidence>
<comment type="caution">
    <text evidence="1">The sequence shown here is derived from an EMBL/GenBank/DDBJ whole genome shotgun (WGS) entry which is preliminary data.</text>
</comment>
<name>A0AC61PQS4_9FIRM</name>
<dbReference type="Proteomes" id="UP000192328">
    <property type="component" value="Unassembled WGS sequence"/>
</dbReference>
<dbReference type="EMBL" id="FWXZ01000010">
    <property type="protein sequence ID" value="SMC93002.1"/>
    <property type="molecule type" value="Genomic_DNA"/>
</dbReference>
<reference evidence="1" key="1">
    <citation type="submission" date="2017-04" db="EMBL/GenBank/DDBJ databases">
        <authorList>
            <person name="Varghese N."/>
            <person name="Submissions S."/>
        </authorList>
    </citation>
    <scope>NUCLEOTIDE SEQUENCE</scope>
    <source>
        <strain evidence="1">WTE2008</strain>
    </source>
</reference>